<name>A0A6J2XBS7_SITOR</name>
<dbReference type="Pfam" id="PF00151">
    <property type="entry name" value="Lipase"/>
    <property type="match status" value="2"/>
</dbReference>
<dbReference type="GO" id="GO:0016042">
    <property type="term" value="P:lipid catabolic process"/>
    <property type="evidence" value="ECO:0007669"/>
    <property type="project" value="TreeGrafter"/>
</dbReference>
<dbReference type="SUPFAM" id="SSF53474">
    <property type="entry name" value="alpha/beta-Hydrolases"/>
    <property type="match status" value="2"/>
</dbReference>
<sequence length="649" mass="71192">MKAFLLLLTVATSCSGTVFNISGEAVLKYVDDAKYLVYETNDGFYEVEDLSAPDSELSVLSAIESDITFHFFSQSNHNGVQIKKSQLRNIVRLTGFNVSIETLVVIHGWKNDHTSAVNDQIKNAVLQNNNINVIVVDWNPIARQKYIRARRAVVRVGNYIGNFLIRLDNELQHRLKKVSIVGHSLGAHVAGNAGARTGGLVENIIGLDPAGPLFTRRNINNRLDPTDARYVQVIHTNDGRLGFGVKSGHVDYYPNGGRSQPGCGTDLLGRCAHRRAYNYYAESINNNKFMSRLCSKYSSFTSNRCNSNRASLMGGFPISRSVNGNYYLRTNSKSLFARGFSCTVCRMRYIIVSVVLVALASSIPLEDASLGAAKENDVLFYFYSRTHPDGLHVTSKEVNDTTHIRTVFNSSHPTVVLIHGWKDGYGSDSNTFIREAILSTTDANIIKVDWSVNAGKLYVVAKNAVPSVGKWTGEFLDDLTNEFQYPYDNITIVGFSLGAHVAGNVGKYFNGELPLIVGLDPAGPLISAKDTSFCLNTADAKYVQVIHTDAGSAGMADVLGHSDFFPNDGKSQPGCSGLGCSHNRAWALYAESIKDNKFVAQQCSSYTNYVDHDCDGSHTFMGGIKIDTTVTGVYYLTTNSEEPFGRGEE</sequence>
<evidence type="ECO:0000256" key="1">
    <source>
        <dbReference type="ARBA" id="ARBA00004613"/>
    </source>
</evidence>
<evidence type="ECO:0000259" key="6">
    <source>
        <dbReference type="Pfam" id="PF00151"/>
    </source>
</evidence>
<dbReference type="KEGG" id="soy:115876578"/>
<dbReference type="RefSeq" id="XP_030748254.1">
    <property type="nucleotide sequence ID" value="XM_030892394.1"/>
</dbReference>
<dbReference type="GeneID" id="115876578"/>
<organism evidence="7 8">
    <name type="scientific">Sitophilus oryzae</name>
    <name type="common">Rice weevil</name>
    <name type="synonym">Curculio oryzae</name>
    <dbReference type="NCBI Taxonomy" id="7048"/>
    <lineage>
        <taxon>Eukaryota</taxon>
        <taxon>Metazoa</taxon>
        <taxon>Ecdysozoa</taxon>
        <taxon>Arthropoda</taxon>
        <taxon>Hexapoda</taxon>
        <taxon>Insecta</taxon>
        <taxon>Pterygota</taxon>
        <taxon>Neoptera</taxon>
        <taxon>Endopterygota</taxon>
        <taxon>Coleoptera</taxon>
        <taxon>Polyphaga</taxon>
        <taxon>Cucujiformia</taxon>
        <taxon>Curculionidae</taxon>
        <taxon>Dryophthorinae</taxon>
        <taxon>Sitophilus</taxon>
    </lineage>
</organism>
<dbReference type="AlphaFoldDB" id="A0A6J2XBS7"/>
<dbReference type="InterPro" id="IPR013818">
    <property type="entry name" value="Lipase"/>
</dbReference>
<evidence type="ECO:0000313" key="7">
    <source>
        <dbReference type="Proteomes" id="UP000504635"/>
    </source>
</evidence>
<feature type="chain" id="PRO_5026876123" evidence="5">
    <location>
        <begin position="17"/>
        <end position="649"/>
    </location>
</feature>
<evidence type="ECO:0000256" key="4">
    <source>
        <dbReference type="RuleBase" id="RU004262"/>
    </source>
</evidence>
<comment type="subcellular location">
    <subcellularLocation>
        <location evidence="1">Secreted</location>
    </subcellularLocation>
</comment>
<evidence type="ECO:0000313" key="8">
    <source>
        <dbReference type="RefSeq" id="XP_030748254.1"/>
    </source>
</evidence>
<gene>
    <name evidence="8" type="primary">LOC115876578</name>
</gene>
<evidence type="ECO:0000256" key="2">
    <source>
        <dbReference type="ARBA" id="ARBA00010701"/>
    </source>
</evidence>
<keyword evidence="5" id="KW-0732">Signal</keyword>
<reference evidence="8" key="1">
    <citation type="submission" date="2025-08" db="UniProtKB">
        <authorList>
            <consortium name="RefSeq"/>
        </authorList>
    </citation>
    <scope>IDENTIFICATION</scope>
    <source>
        <tissue evidence="8">Gonads</tissue>
    </source>
</reference>
<keyword evidence="3" id="KW-0964">Secreted</keyword>
<dbReference type="InParanoid" id="A0A6J2XBS7"/>
<dbReference type="InterPro" id="IPR033906">
    <property type="entry name" value="Lipase_N"/>
</dbReference>
<dbReference type="PANTHER" id="PTHR11610:SF190">
    <property type="entry name" value="VITELLOGENIN-3-LIKE PROTEIN"/>
    <property type="match status" value="1"/>
</dbReference>
<dbReference type="PANTHER" id="PTHR11610">
    <property type="entry name" value="LIPASE"/>
    <property type="match status" value="1"/>
</dbReference>
<feature type="domain" description="Lipase" evidence="6">
    <location>
        <begin position="63"/>
        <end position="336"/>
    </location>
</feature>
<proteinExistence type="inferred from homology"/>
<dbReference type="Proteomes" id="UP000504635">
    <property type="component" value="Unplaced"/>
</dbReference>
<dbReference type="GO" id="GO:0005615">
    <property type="term" value="C:extracellular space"/>
    <property type="evidence" value="ECO:0007669"/>
    <property type="project" value="TreeGrafter"/>
</dbReference>
<dbReference type="Gene3D" id="3.40.50.1820">
    <property type="entry name" value="alpha/beta hydrolase"/>
    <property type="match status" value="2"/>
</dbReference>
<keyword evidence="7" id="KW-1185">Reference proteome</keyword>
<evidence type="ECO:0000256" key="5">
    <source>
        <dbReference type="SAM" id="SignalP"/>
    </source>
</evidence>
<dbReference type="PRINTS" id="PR00821">
    <property type="entry name" value="TAGLIPASE"/>
</dbReference>
<dbReference type="OrthoDB" id="199913at2759"/>
<comment type="similarity">
    <text evidence="2 4">Belongs to the AB hydrolase superfamily. Lipase family.</text>
</comment>
<dbReference type="CDD" id="cd00707">
    <property type="entry name" value="Pancreat_lipase_like"/>
    <property type="match status" value="2"/>
</dbReference>
<feature type="signal peptide" evidence="5">
    <location>
        <begin position="1"/>
        <end position="16"/>
    </location>
</feature>
<dbReference type="InterPro" id="IPR000734">
    <property type="entry name" value="TAG_lipase"/>
</dbReference>
<accession>A0A6J2XBS7</accession>
<feature type="domain" description="Lipase" evidence="6">
    <location>
        <begin position="373"/>
        <end position="644"/>
    </location>
</feature>
<protein>
    <submittedName>
        <fullName evidence="8">Pancreatic triacylglycerol lipase-like</fullName>
    </submittedName>
</protein>
<evidence type="ECO:0000256" key="3">
    <source>
        <dbReference type="ARBA" id="ARBA00022525"/>
    </source>
</evidence>
<dbReference type="InterPro" id="IPR029058">
    <property type="entry name" value="AB_hydrolase_fold"/>
</dbReference>
<dbReference type="GO" id="GO:0016298">
    <property type="term" value="F:lipase activity"/>
    <property type="evidence" value="ECO:0007669"/>
    <property type="project" value="InterPro"/>
</dbReference>